<reference evidence="1" key="1">
    <citation type="journal article" date="2011" name="Plant Physiol.">
        <title>Comprehensive sequence analysis of 24,783 barley full-length cDNAs derived from 12 clone libraries.</title>
        <authorList>
            <person name="Matsumoto T."/>
            <person name="Tanaka T."/>
            <person name="Sakai H."/>
            <person name="Amano N."/>
            <person name="Kanamori H."/>
            <person name="Kurita K."/>
            <person name="Kikuta A."/>
            <person name="Kamiya K."/>
            <person name="Yamamoto M."/>
            <person name="Ikawa H."/>
            <person name="Fujii N."/>
            <person name="Hori K."/>
            <person name="Itoh T."/>
            <person name="Sato K."/>
        </authorList>
    </citation>
    <scope>NUCLEOTIDE SEQUENCE</scope>
    <source>
        <tissue evidence="1">Shoot</tissue>
    </source>
</reference>
<name>F2DBE4_HORVV</name>
<dbReference type="AlphaFoldDB" id="F2DBE4"/>
<dbReference type="EMBL" id="AK361208">
    <property type="protein sequence ID" value="BAJ92415.1"/>
    <property type="molecule type" value="mRNA"/>
</dbReference>
<protein>
    <submittedName>
        <fullName evidence="1">Predicted protein</fullName>
    </submittedName>
</protein>
<sequence>MGYAWLPVCHSRSCQLSKPSVGSTADGVRGAKHDRLSPSFFLSLFLSWFVALDSYKLTASCM</sequence>
<accession>F2DBE4</accession>
<organism evidence="1">
    <name type="scientific">Hordeum vulgare subsp. vulgare</name>
    <name type="common">Domesticated barley</name>
    <dbReference type="NCBI Taxonomy" id="112509"/>
    <lineage>
        <taxon>Eukaryota</taxon>
        <taxon>Viridiplantae</taxon>
        <taxon>Streptophyta</taxon>
        <taxon>Embryophyta</taxon>
        <taxon>Tracheophyta</taxon>
        <taxon>Spermatophyta</taxon>
        <taxon>Magnoliopsida</taxon>
        <taxon>Liliopsida</taxon>
        <taxon>Poales</taxon>
        <taxon>Poaceae</taxon>
        <taxon>BOP clade</taxon>
        <taxon>Pooideae</taxon>
        <taxon>Triticodae</taxon>
        <taxon>Triticeae</taxon>
        <taxon>Hordeinae</taxon>
        <taxon>Hordeum</taxon>
    </lineage>
</organism>
<proteinExistence type="evidence at transcript level"/>
<evidence type="ECO:0000313" key="1">
    <source>
        <dbReference type="EMBL" id="BAJ92415.1"/>
    </source>
</evidence>